<evidence type="ECO:0000256" key="7">
    <source>
        <dbReference type="SAM" id="Phobius"/>
    </source>
</evidence>
<dbReference type="Gene3D" id="1.20.1250.20">
    <property type="entry name" value="MFS general substrate transporter like domains"/>
    <property type="match status" value="1"/>
</dbReference>
<evidence type="ECO:0000256" key="4">
    <source>
        <dbReference type="ARBA" id="ARBA00022692"/>
    </source>
</evidence>
<dbReference type="Proteomes" id="UP000679950">
    <property type="component" value="Unassembled WGS sequence"/>
</dbReference>
<feature type="transmembrane region" description="Helical" evidence="7">
    <location>
        <begin position="73"/>
        <end position="90"/>
    </location>
</feature>
<dbReference type="PROSITE" id="PS50850">
    <property type="entry name" value="MFS"/>
    <property type="match status" value="1"/>
</dbReference>
<keyword evidence="6 7" id="KW-0472">Membrane</keyword>
<dbReference type="InterPro" id="IPR011701">
    <property type="entry name" value="MFS"/>
</dbReference>
<organism evidence="9 10">
    <name type="scientific">Lederbergia ruris</name>
    <dbReference type="NCBI Taxonomy" id="217495"/>
    <lineage>
        <taxon>Bacteria</taxon>
        <taxon>Bacillati</taxon>
        <taxon>Bacillota</taxon>
        <taxon>Bacilli</taxon>
        <taxon>Bacillales</taxon>
        <taxon>Bacillaceae</taxon>
        <taxon>Lederbergia</taxon>
    </lineage>
</organism>
<dbReference type="InterPro" id="IPR050930">
    <property type="entry name" value="MFS_Vesicular_Transporter"/>
</dbReference>
<gene>
    <name evidence="9" type="ORF">J8TS2_33780</name>
</gene>
<keyword evidence="5 7" id="KW-1133">Transmembrane helix</keyword>
<keyword evidence="10" id="KW-1185">Reference proteome</keyword>
<feature type="domain" description="Major facilitator superfamily (MFS) profile" evidence="8">
    <location>
        <begin position="7"/>
        <end position="180"/>
    </location>
</feature>
<proteinExistence type="inferred from homology"/>
<feature type="transmembrane region" description="Helical" evidence="7">
    <location>
        <begin position="102"/>
        <end position="120"/>
    </location>
</feature>
<evidence type="ECO:0000259" key="8">
    <source>
        <dbReference type="PROSITE" id="PS50850"/>
    </source>
</evidence>
<sequence>MKKRKFTLPLLLINLFIAFLGIGLVIPVMPTLMNELGISGSVVGYMVAAFAISQLIMSPFAGRWVDQFGRKKMIVIGLLFFSISELLFGLGQDLLLLFTSRILGGVSAAFIMPAVTAFIADITTLETRSKALGYMSAAISTGFIVGPGIGGFSCRNWYSSSILFGRCTRIYSCSFFRINA</sequence>
<evidence type="ECO:0000256" key="6">
    <source>
        <dbReference type="ARBA" id="ARBA00023136"/>
    </source>
</evidence>
<evidence type="ECO:0000256" key="2">
    <source>
        <dbReference type="ARBA" id="ARBA00007520"/>
    </source>
</evidence>
<comment type="similarity">
    <text evidence="2">Belongs to the major facilitator superfamily. TCR/Tet family.</text>
</comment>
<dbReference type="PRINTS" id="PR01035">
    <property type="entry name" value="TCRTETA"/>
</dbReference>
<evidence type="ECO:0000256" key="1">
    <source>
        <dbReference type="ARBA" id="ARBA00004651"/>
    </source>
</evidence>
<dbReference type="InterPro" id="IPR020846">
    <property type="entry name" value="MFS_dom"/>
</dbReference>
<evidence type="ECO:0000313" key="9">
    <source>
        <dbReference type="EMBL" id="GIN59059.1"/>
    </source>
</evidence>
<keyword evidence="3" id="KW-0813">Transport</keyword>
<dbReference type="InterPro" id="IPR001958">
    <property type="entry name" value="Tet-R_TetA/multi-R_MdtG-like"/>
</dbReference>
<comment type="subcellular location">
    <subcellularLocation>
        <location evidence="1">Cell membrane</location>
        <topology evidence="1">Multi-pass membrane protein</topology>
    </subcellularLocation>
</comment>
<dbReference type="PANTHER" id="PTHR23506">
    <property type="entry name" value="GH10249P"/>
    <property type="match status" value="1"/>
</dbReference>
<evidence type="ECO:0000313" key="10">
    <source>
        <dbReference type="Proteomes" id="UP000679950"/>
    </source>
</evidence>
<dbReference type="EMBL" id="BORB01000035">
    <property type="protein sequence ID" value="GIN59059.1"/>
    <property type="molecule type" value="Genomic_DNA"/>
</dbReference>
<accession>A0ABQ4KM98</accession>
<keyword evidence="4 7" id="KW-0812">Transmembrane</keyword>
<protein>
    <recommendedName>
        <fullName evidence="8">Major facilitator superfamily (MFS) profile domain-containing protein</fullName>
    </recommendedName>
</protein>
<dbReference type="SUPFAM" id="SSF103473">
    <property type="entry name" value="MFS general substrate transporter"/>
    <property type="match status" value="1"/>
</dbReference>
<feature type="transmembrane region" description="Helical" evidence="7">
    <location>
        <begin position="132"/>
        <end position="152"/>
    </location>
</feature>
<evidence type="ECO:0000256" key="3">
    <source>
        <dbReference type="ARBA" id="ARBA00022448"/>
    </source>
</evidence>
<dbReference type="PANTHER" id="PTHR23506:SF23">
    <property type="entry name" value="GH10249P"/>
    <property type="match status" value="1"/>
</dbReference>
<dbReference type="InterPro" id="IPR036259">
    <property type="entry name" value="MFS_trans_sf"/>
</dbReference>
<feature type="transmembrane region" description="Helical" evidence="7">
    <location>
        <begin position="42"/>
        <end position="61"/>
    </location>
</feature>
<name>A0ABQ4KM98_9BACI</name>
<dbReference type="Pfam" id="PF07690">
    <property type="entry name" value="MFS_1"/>
    <property type="match status" value="1"/>
</dbReference>
<dbReference type="InterPro" id="IPR005829">
    <property type="entry name" value="Sugar_transporter_CS"/>
</dbReference>
<comment type="caution">
    <text evidence="9">The sequence shown here is derived from an EMBL/GenBank/DDBJ whole genome shotgun (WGS) entry which is preliminary data.</text>
</comment>
<feature type="transmembrane region" description="Helical" evidence="7">
    <location>
        <begin position="7"/>
        <end position="30"/>
    </location>
</feature>
<reference evidence="9 10" key="1">
    <citation type="submission" date="2021-03" db="EMBL/GenBank/DDBJ databases">
        <title>Antimicrobial resistance genes in bacteria isolated from Japanese honey, and their potential for conferring macrolide and lincosamide resistance in the American foulbrood pathogen Paenibacillus larvae.</title>
        <authorList>
            <person name="Okamoto M."/>
            <person name="Kumagai M."/>
            <person name="Kanamori H."/>
            <person name="Takamatsu D."/>
        </authorList>
    </citation>
    <scope>NUCLEOTIDE SEQUENCE [LARGE SCALE GENOMIC DNA]</scope>
    <source>
        <strain evidence="9 10">J8TS2</strain>
    </source>
</reference>
<dbReference type="PROSITE" id="PS00216">
    <property type="entry name" value="SUGAR_TRANSPORT_1"/>
    <property type="match status" value="1"/>
</dbReference>
<evidence type="ECO:0000256" key="5">
    <source>
        <dbReference type="ARBA" id="ARBA00022989"/>
    </source>
</evidence>